<dbReference type="Gene3D" id="3.40.50.150">
    <property type="entry name" value="Vaccinia Virus protein VP39"/>
    <property type="match status" value="1"/>
</dbReference>
<organism evidence="3 4">
    <name type="scientific">Helicobacter brantae</name>
    <dbReference type="NCBI Taxonomy" id="375927"/>
    <lineage>
        <taxon>Bacteria</taxon>
        <taxon>Pseudomonadati</taxon>
        <taxon>Campylobacterota</taxon>
        <taxon>Epsilonproteobacteria</taxon>
        <taxon>Campylobacterales</taxon>
        <taxon>Helicobacteraceae</taxon>
        <taxon>Helicobacter</taxon>
    </lineage>
</organism>
<name>A0A3D8IUB4_9HELI</name>
<accession>A0A3D8IUB4</accession>
<sequence length="194" mass="21854">MSSSIRVIGGKYRGLGLEMRDSPTTRPTKSILKESLFNVLQSEIGGRVFVEGFGGSGSVGIEALSRGAREAIFVEYDSLSLEVLRKNLSKLKDEKTKSFLGDSFVLLPQILEGIEEEGILYLDPPFCIRENMQDIYKKCFAMVEKIKNPQIFLVIFEHLSTYEMPKTLGNFCIIKAKKFGKSTLSYYVKESRDV</sequence>
<dbReference type="RefSeq" id="WP_115570150.1">
    <property type="nucleotide sequence ID" value="NZ_NXLV01000021.1"/>
</dbReference>
<dbReference type="Proteomes" id="UP000257045">
    <property type="component" value="Unassembled WGS sequence"/>
</dbReference>
<dbReference type="SUPFAM" id="SSF53335">
    <property type="entry name" value="S-adenosyl-L-methionine-dependent methyltransferases"/>
    <property type="match status" value="1"/>
</dbReference>
<evidence type="ECO:0000313" key="3">
    <source>
        <dbReference type="EMBL" id="RDU68868.1"/>
    </source>
</evidence>
<dbReference type="GO" id="GO:0031167">
    <property type="term" value="P:rRNA methylation"/>
    <property type="evidence" value="ECO:0007669"/>
    <property type="project" value="InterPro"/>
</dbReference>
<dbReference type="PANTHER" id="PTHR43542">
    <property type="entry name" value="METHYLTRANSFERASE"/>
    <property type="match status" value="1"/>
</dbReference>
<protein>
    <submittedName>
        <fullName evidence="3">16S rRNA (Guanine(966)-N(2))-methyltransferase RsmD</fullName>
    </submittedName>
</protein>
<evidence type="ECO:0000313" key="4">
    <source>
        <dbReference type="Proteomes" id="UP000257045"/>
    </source>
</evidence>
<dbReference type="InterPro" id="IPR029063">
    <property type="entry name" value="SAM-dependent_MTases_sf"/>
</dbReference>
<proteinExistence type="predicted"/>
<evidence type="ECO:0000256" key="1">
    <source>
        <dbReference type="ARBA" id="ARBA00022603"/>
    </source>
</evidence>
<gene>
    <name evidence="3" type="primary">rsmD</name>
    <name evidence="3" type="ORF">CQA58_07795</name>
</gene>
<dbReference type="PANTHER" id="PTHR43542:SF1">
    <property type="entry name" value="METHYLTRANSFERASE"/>
    <property type="match status" value="1"/>
</dbReference>
<evidence type="ECO:0000256" key="2">
    <source>
        <dbReference type="ARBA" id="ARBA00022679"/>
    </source>
</evidence>
<dbReference type="OrthoDB" id="9803017at2"/>
<dbReference type="NCBIfam" id="TIGR00095">
    <property type="entry name" value="16S rRNA (guanine(966)-N(2))-methyltransferase RsmD"/>
    <property type="match status" value="1"/>
</dbReference>
<dbReference type="InterPro" id="IPR004398">
    <property type="entry name" value="RNA_MeTrfase_RsmD"/>
</dbReference>
<keyword evidence="4" id="KW-1185">Reference proteome</keyword>
<keyword evidence="2 3" id="KW-0808">Transferase</keyword>
<dbReference type="AlphaFoldDB" id="A0A3D8IUB4"/>
<dbReference type="EMBL" id="NXLV01000021">
    <property type="protein sequence ID" value="RDU68868.1"/>
    <property type="molecule type" value="Genomic_DNA"/>
</dbReference>
<dbReference type="GO" id="GO:0008168">
    <property type="term" value="F:methyltransferase activity"/>
    <property type="evidence" value="ECO:0007669"/>
    <property type="project" value="UniProtKB-KW"/>
</dbReference>
<dbReference type="Pfam" id="PF03602">
    <property type="entry name" value="Cons_hypoth95"/>
    <property type="match status" value="1"/>
</dbReference>
<keyword evidence="1 3" id="KW-0489">Methyltransferase</keyword>
<dbReference type="PIRSF" id="PIRSF004553">
    <property type="entry name" value="CHP00095"/>
    <property type="match status" value="1"/>
</dbReference>
<reference evidence="3 4" key="1">
    <citation type="submission" date="2018-04" db="EMBL/GenBank/DDBJ databases">
        <title>Novel Campyloabacter and Helicobacter Species and Strains.</title>
        <authorList>
            <person name="Mannion A.J."/>
            <person name="Shen Z."/>
            <person name="Fox J.G."/>
        </authorList>
    </citation>
    <scope>NUCLEOTIDE SEQUENCE [LARGE SCALE GENOMIC DNA]</scope>
    <source>
        <strain evidence="3 4">MIT 04-9366</strain>
    </source>
</reference>
<comment type="caution">
    <text evidence="3">The sequence shown here is derived from an EMBL/GenBank/DDBJ whole genome shotgun (WGS) entry which is preliminary data.</text>
</comment>